<keyword evidence="1" id="KW-0732">Signal</keyword>
<gene>
    <name evidence="2" type="ORF">KHQ06_12860</name>
</gene>
<sequence>MKSGLAHRVSALLIGGLAAVAVAAGTAAAYPVALQPVATTAPGGSATGSGSGSAALVPPVVDQFICAMTGSGLAYACRTGDSAVG</sequence>
<proteinExistence type="predicted"/>
<feature type="chain" id="PRO_5046798562" evidence="1">
    <location>
        <begin position="24"/>
        <end position="85"/>
    </location>
</feature>
<dbReference type="RefSeq" id="WP_213559723.1">
    <property type="nucleotide sequence ID" value="NZ_JBHZDI010000054.1"/>
</dbReference>
<keyword evidence="3" id="KW-1185">Reference proteome</keyword>
<accession>A0ABX8CUU8</accession>
<dbReference type="EMBL" id="CP074371">
    <property type="protein sequence ID" value="QVI23653.1"/>
    <property type="molecule type" value="Genomic_DNA"/>
</dbReference>
<feature type="signal peptide" evidence="1">
    <location>
        <begin position="1"/>
        <end position="23"/>
    </location>
</feature>
<evidence type="ECO:0000256" key="1">
    <source>
        <dbReference type="SAM" id="SignalP"/>
    </source>
</evidence>
<name>A0ABX8CUU8_9NOCA</name>
<evidence type="ECO:0000313" key="3">
    <source>
        <dbReference type="Proteomes" id="UP000683310"/>
    </source>
</evidence>
<dbReference type="Proteomes" id="UP000683310">
    <property type="component" value="Chromosome"/>
</dbReference>
<reference evidence="2 3" key="1">
    <citation type="submission" date="2021-04" db="EMBL/GenBank/DDBJ databases">
        <title>Nocardia tengchongensis.</title>
        <authorList>
            <person name="Zhuang k."/>
            <person name="Ran Y."/>
            <person name="Li W."/>
        </authorList>
    </citation>
    <scope>NUCLEOTIDE SEQUENCE [LARGE SCALE GENOMIC DNA]</scope>
    <source>
        <strain evidence="2 3">CFH S0057</strain>
    </source>
</reference>
<evidence type="ECO:0000313" key="2">
    <source>
        <dbReference type="EMBL" id="QVI23653.1"/>
    </source>
</evidence>
<organism evidence="2 3">
    <name type="scientific">Nocardia tengchongensis</name>
    <dbReference type="NCBI Taxonomy" id="2055889"/>
    <lineage>
        <taxon>Bacteria</taxon>
        <taxon>Bacillati</taxon>
        <taxon>Actinomycetota</taxon>
        <taxon>Actinomycetes</taxon>
        <taxon>Mycobacteriales</taxon>
        <taxon>Nocardiaceae</taxon>
        <taxon>Nocardia</taxon>
    </lineage>
</organism>
<protein>
    <submittedName>
        <fullName evidence="2">Uncharacterized protein</fullName>
    </submittedName>
</protein>